<proteinExistence type="predicted"/>
<sequence>MRQLTQIAPLSCFLCDILQTQPNAMSSGLLREKQLPAGESLLCRRASAGRPVLTPAGVRSAHVRSLLRRRPMLEEEEEVPARAQLHPGAAVRTLNAKAAEWTGVIWTVGCVEYVVNAARSEP</sequence>
<comment type="caution">
    <text evidence="1">The sequence shown here is derived from an EMBL/GenBank/DDBJ whole genome shotgun (WGS) entry which is preliminary data.</text>
</comment>
<protein>
    <submittedName>
        <fullName evidence="1">Uncharacterized protein</fullName>
    </submittedName>
</protein>
<accession>A0A6A4T6H2</accession>
<reference evidence="1 2" key="1">
    <citation type="submission" date="2019-06" db="EMBL/GenBank/DDBJ databases">
        <title>Draft genomes of female and male turbot (Scophthalmus maximus).</title>
        <authorList>
            <person name="Xu H."/>
            <person name="Xu X.-W."/>
            <person name="Shao C."/>
            <person name="Chen S."/>
        </authorList>
    </citation>
    <scope>NUCLEOTIDE SEQUENCE [LARGE SCALE GENOMIC DNA]</scope>
    <source>
        <strain evidence="1">Ysfricsl-2016a</strain>
        <tissue evidence="1">Blood</tissue>
    </source>
</reference>
<dbReference type="AlphaFoldDB" id="A0A6A4T6H2"/>
<dbReference type="EMBL" id="VEVO01000009">
    <property type="protein sequence ID" value="KAF0037792.1"/>
    <property type="molecule type" value="Genomic_DNA"/>
</dbReference>
<organism evidence="1 2">
    <name type="scientific">Scophthalmus maximus</name>
    <name type="common">Turbot</name>
    <name type="synonym">Psetta maxima</name>
    <dbReference type="NCBI Taxonomy" id="52904"/>
    <lineage>
        <taxon>Eukaryota</taxon>
        <taxon>Metazoa</taxon>
        <taxon>Chordata</taxon>
        <taxon>Craniata</taxon>
        <taxon>Vertebrata</taxon>
        <taxon>Euteleostomi</taxon>
        <taxon>Actinopterygii</taxon>
        <taxon>Neopterygii</taxon>
        <taxon>Teleostei</taxon>
        <taxon>Neoteleostei</taxon>
        <taxon>Acanthomorphata</taxon>
        <taxon>Carangaria</taxon>
        <taxon>Pleuronectiformes</taxon>
        <taxon>Pleuronectoidei</taxon>
        <taxon>Scophthalmidae</taxon>
        <taxon>Scophthalmus</taxon>
    </lineage>
</organism>
<evidence type="ECO:0000313" key="2">
    <source>
        <dbReference type="Proteomes" id="UP000438429"/>
    </source>
</evidence>
<dbReference type="Proteomes" id="UP000438429">
    <property type="component" value="Unassembled WGS sequence"/>
</dbReference>
<evidence type="ECO:0000313" key="1">
    <source>
        <dbReference type="EMBL" id="KAF0037792.1"/>
    </source>
</evidence>
<name>A0A6A4T6H2_SCOMX</name>
<gene>
    <name evidence="1" type="ORF">F2P81_010666</name>
</gene>